<dbReference type="Proteomes" id="UP000008524">
    <property type="component" value="Chromosome 9"/>
</dbReference>
<name>Q38FL4_TRYB2</name>
<protein>
    <submittedName>
        <fullName evidence="2">Uncharacterized protein</fullName>
    </submittedName>
</protein>
<reference evidence="2 3" key="2">
    <citation type="journal article" date="2005" name="Science">
        <title>The genome of the African trypanosome Trypanosoma brucei.</title>
        <authorList>
            <person name="Berriman M."/>
            <person name="Ghedin E."/>
            <person name="Hertz-Fowler C."/>
            <person name="Blandin G."/>
            <person name="Renauld H."/>
            <person name="Bartholomeu D.C."/>
            <person name="Lennard N.J."/>
            <person name="Caler E."/>
            <person name="Hamlin N.E."/>
            <person name="Haas B."/>
            <person name="Bohme U."/>
            <person name="Hannick L."/>
            <person name="Aslett M.A."/>
            <person name="Shallom J."/>
            <person name="Marcello L."/>
            <person name="Hou L."/>
            <person name="Wickstead B."/>
            <person name="Alsmark U.C."/>
            <person name="Arrowsmith C."/>
            <person name="Atkin R.J."/>
            <person name="Barron A.J."/>
            <person name="Bringaud F."/>
            <person name="Brooks K."/>
            <person name="Carrington M."/>
            <person name="Cherevach I."/>
            <person name="Chillingworth T.J."/>
            <person name="Churcher C."/>
            <person name="Clark L.N."/>
            <person name="Corton C.H."/>
            <person name="Cronin A."/>
            <person name="Davies R.M."/>
            <person name="Doggett J."/>
            <person name="Djikeng A."/>
            <person name="Feldblyum T."/>
            <person name="Field M.C."/>
            <person name="Fraser A."/>
            <person name="Goodhead I."/>
            <person name="Hance Z."/>
            <person name="Harper D."/>
            <person name="Harris B.R."/>
            <person name="Hauser H."/>
            <person name="Hostetler J."/>
            <person name="Ivens A."/>
            <person name="Jagels K."/>
            <person name="Johnson D."/>
            <person name="Johnson J."/>
            <person name="Jones K."/>
            <person name="Kerhornou A.X."/>
            <person name="Koo H."/>
            <person name="Larke N."/>
            <person name="Landfear S."/>
            <person name="Larkin C."/>
            <person name="Leech V."/>
            <person name="Line A."/>
            <person name="Lord A."/>
            <person name="Macleod A."/>
            <person name="Mooney P.J."/>
            <person name="Moule S."/>
            <person name="Martin D.M."/>
            <person name="Morgan G.W."/>
            <person name="Mungall K."/>
            <person name="Norbertczak H."/>
            <person name="Ormond D."/>
            <person name="Pai G."/>
            <person name="Peacock C.S."/>
            <person name="Peterson J."/>
            <person name="Quail M.A."/>
            <person name="Rabbinowitsch E."/>
            <person name="Rajandream M.A."/>
            <person name="Reitter C."/>
            <person name="Salzberg S.L."/>
            <person name="Sanders M."/>
            <person name="Schobel S."/>
            <person name="Sharp S."/>
            <person name="Simmonds M."/>
            <person name="Simpson A.J."/>
            <person name="Tallon L."/>
            <person name="Turner C.M."/>
            <person name="Tait A."/>
            <person name="Tivey A.R."/>
            <person name="Van Aken S."/>
            <person name="Walker D."/>
            <person name="Wanless D."/>
            <person name="Wang S."/>
            <person name="White B."/>
            <person name="White O."/>
            <person name="Whitehead S."/>
            <person name="Woodward J."/>
            <person name="Wortman J."/>
            <person name="Adams M.D."/>
            <person name="Embley T.M."/>
            <person name="Gull K."/>
            <person name="Ullu E."/>
            <person name="Barry J.D."/>
            <person name="Fairlamb A.H."/>
            <person name="Opperdoes F."/>
            <person name="Barrell B.G."/>
            <person name="Donelson J.E."/>
            <person name="Hall N."/>
            <person name="Fraser C.M."/>
            <person name="Melville S.E."/>
            <person name="El-Sayed N.M."/>
        </authorList>
    </citation>
    <scope>NUCLEOTIDE SEQUENCE [LARGE SCALE GENOMIC DNA]</scope>
    <source>
        <strain evidence="2 3">927/4 GUTat10.1</strain>
    </source>
</reference>
<feature type="compositionally biased region" description="Polar residues" evidence="1">
    <location>
        <begin position="40"/>
        <end position="52"/>
    </location>
</feature>
<accession>Q38FL4</accession>
<dbReference type="GeneID" id="3659982"/>
<sequence length="62" mass="7055">MAINDHEKKNMVATTEIIPTTPDTHTHTATLTWPCRIKSLPSQNENPQPQRVQQHDVYTDAC</sequence>
<reference evidence="2 3" key="1">
    <citation type="journal article" date="2005" name="Science">
        <title>Comparative genomics of trypanosomatid parasitic protozoa.</title>
        <authorList>
            <person name="El-Sayed N.M."/>
            <person name="Myler P.J."/>
            <person name="Blandin G."/>
            <person name="Berriman M."/>
            <person name="Crabtree J."/>
            <person name="Aggarwal G."/>
            <person name="Caler E."/>
            <person name="Renauld H."/>
            <person name="Worthey E.A."/>
            <person name="Hertz-Fowler C."/>
            <person name="Ghedin E."/>
            <person name="Peacock C."/>
            <person name="Bartholomeu D.C."/>
            <person name="Haas B.J."/>
            <person name="Tran A.N."/>
            <person name="Wortman J.R."/>
            <person name="Alsmark U.C."/>
            <person name="Angiuoli S."/>
            <person name="Anupama A."/>
            <person name="Badger J."/>
            <person name="Bringaud F."/>
            <person name="Cadag E."/>
            <person name="Carlton J.M."/>
            <person name="Cerqueira G.C."/>
            <person name="Creasy T."/>
            <person name="Delcher A.L."/>
            <person name="Djikeng A."/>
            <person name="Embley T.M."/>
            <person name="Hauser C."/>
            <person name="Ivens A.C."/>
            <person name="Kummerfeld S.K."/>
            <person name="Pereira-Leal J.B."/>
            <person name="Nilsson D."/>
            <person name="Peterson J."/>
            <person name="Salzberg S.L."/>
            <person name="Shallom J."/>
            <person name="Silva J.C."/>
            <person name="Sundaram J."/>
            <person name="Westenberger S."/>
            <person name="White O."/>
            <person name="Melville S.E."/>
            <person name="Donelson J.E."/>
            <person name="Andersson B."/>
            <person name="Stuart K.D."/>
            <person name="Hall N."/>
        </authorList>
    </citation>
    <scope>NUCLEOTIDE SEQUENCE [LARGE SCALE GENOMIC DNA]</scope>
    <source>
        <strain evidence="2 3">927/4 GUTat10.1</strain>
    </source>
</reference>
<dbReference type="RefSeq" id="XP_803616.1">
    <property type="nucleotide sequence ID" value="XM_798523.1"/>
</dbReference>
<dbReference type="InParanoid" id="Q38FL4"/>
<feature type="region of interest" description="Disordered" evidence="1">
    <location>
        <begin position="1"/>
        <end position="62"/>
    </location>
</feature>
<evidence type="ECO:0000313" key="3">
    <source>
        <dbReference type="Proteomes" id="UP000008524"/>
    </source>
</evidence>
<dbReference type="AlphaFoldDB" id="Q38FL4"/>
<proteinExistence type="predicted"/>
<organism evidence="2 3">
    <name type="scientific">Trypanosoma brucei brucei (strain 927/4 GUTat10.1)</name>
    <dbReference type="NCBI Taxonomy" id="185431"/>
    <lineage>
        <taxon>Eukaryota</taxon>
        <taxon>Discoba</taxon>
        <taxon>Euglenozoa</taxon>
        <taxon>Kinetoplastea</taxon>
        <taxon>Metakinetoplastina</taxon>
        <taxon>Trypanosomatida</taxon>
        <taxon>Trypanosomatidae</taxon>
        <taxon>Trypanosoma</taxon>
    </lineage>
</organism>
<dbReference type="KEGG" id="tbr:Tb09.160.1770"/>
<feature type="compositionally biased region" description="Basic and acidic residues" evidence="1">
    <location>
        <begin position="1"/>
        <end position="10"/>
    </location>
</feature>
<evidence type="ECO:0000313" key="2">
    <source>
        <dbReference type="EMBL" id="EAN76406.1"/>
    </source>
</evidence>
<evidence type="ECO:0000256" key="1">
    <source>
        <dbReference type="SAM" id="MobiDB-lite"/>
    </source>
</evidence>
<dbReference type="PaxDb" id="5691-EAN76406"/>
<keyword evidence="3" id="KW-1185">Reference proteome</keyword>
<feature type="compositionally biased region" description="Basic and acidic residues" evidence="1">
    <location>
        <begin position="53"/>
        <end position="62"/>
    </location>
</feature>
<gene>
    <name evidence="2" type="ORF">Tb09.160.1770</name>
</gene>
<dbReference type="EMBL" id="CM000207">
    <property type="protein sequence ID" value="EAN76406.1"/>
    <property type="molecule type" value="Genomic_DNA"/>
</dbReference>
<feature type="compositionally biased region" description="Low complexity" evidence="1">
    <location>
        <begin position="13"/>
        <end position="32"/>
    </location>
</feature>